<dbReference type="Proteomes" id="UP000247498">
    <property type="component" value="Unassembled WGS sequence"/>
</dbReference>
<feature type="chain" id="PRO_5016155456" evidence="2">
    <location>
        <begin position="29"/>
        <end position="210"/>
    </location>
</feature>
<keyword evidence="4" id="KW-1185">Reference proteome</keyword>
<gene>
    <name evidence="3" type="ORF">Rsub_11112</name>
</gene>
<evidence type="ECO:0000256" key="2">
    <source>
        <dbReference type="SAM" id="SignalP"/>
    </source>
</evidence>
<dbReference type="EMBL" id="BDRX01000114">
    <property type="protein sequence ID" value="GBF98001.1"/>
    <property type="molecule type" value="Genomic_DNA"/>
</dbReference>
<protein>
    <submittedName>
        <fullName evidence="3">Uncharacterized protein</fullName>
    </submittedName>
</protein>
<accession>A0A2V0PDS3</accession>
<proteinExistence type="predicted"/>
<feature type="compositionally biased region" description="Low complexity" evidence="1">
    <location>
        <begin position="140"/>
        <end position="151"/>
    </location>
</feature>
<comment type="caution">
    <text evidence="3">The sequence shown here is derived from an EMBL/GenBank/DDBJ whole genome shotgun (WGS) entry which is preliminary data.</text>
</comment>
<name>A0A2V0PDS3_9CHLO</name>
<feature type="region of interest" description="Disordered" evidence="1">
    <location>
        <begin position="140"/>
        <end position="210"/>
    </location>
</feature>
<dbReference type="InParanoid" id="A0A2V0PDS3"/>
<dbReference type="AlphaFoldDB" id="A0A2V0PDS3"/>
<evidence type="ECO:0000256" key="1">
    <source>
        <dbReference type="SAM" id="MobiDB-lite"/>
    </source>
</evidence>
<feature type="signal peptide" evidence="2">
    <location>
        <begin position="1"/>
        <end position="28"/>
    </location>
</feature>
<dbReference type="OrthoDB" id="10526482at2759"/>
<feature type="compositionally biased region" description="Polar residues" evidence="1">
    <location>
        <begin position="170"/>
        <end position="185"/>
    </location>
</feature>
<keyword evidence="2" id="KW-0732">Signal</keyword>
<evidence type="ECO:0000313" key="4">
    <source>
        <dbReference type="Proteomes" id="UP000247498"/>
    </source>
</evidence>
<organism evidence="3 4">
    <name type="scientific">Raphidocelis subcapitata</name>
    <dbReference type="NCBI Taxonomy" id="307507"/>
    <lineage>
        <taxon>Eukaryota</taxon>
        <taxon>Viridiplantae</taxon>
        <taxon>Chlorophyta</taxon>
        <taxon>core chlorophytes</taxon>
        <taxon>Chlorophyceae</taxon>
        <taxon>CS clade</taxon>
        <taxon>Sphaeropleales</taxon>
        <taxon>Selenastraceae</taxon>
        <taxon>Raphidocelis</taxon>
    </lineage>
</organism>
<evidence type="ECO:0000313" key="3">
    <source>
        <dbReference type="EMBL" id="GBF98001.1"/>
    </source>
</evidence>
<sequence>MGANGARLAAAVLLMTMLALSAPGPAAAARPLRRMAQYTNSLAGPSQDTDKDMALASTVVAESRSQGNTLGIAHDRTTQVAIASDAHPGPLARGSADELTFHAGASGELPMAAYGPIAISRSDSGAIAVAAAEAMPLAHPAGTPGTAQTTTLSAFDYPPPKLSGGPPIGSSVTTGALNPSNSFGISGSGDGPHAIASAGEAVASSFSEHD</sequence>
<reference evidence="3 4" key="1">
    <citation type="journal article" date="2018" name="Sci. Rep.">
        <title>Raphidocelis subcapitata (=Pseudokirchneriella subcapitata) provides an insight into genome evolution and environmental adaptations in the Sphaeropleales.</title>
        <authorList>
            <person name="Suzuki S."/>
            <person name="Yamaguchi H."/>
            <person name="Nakajima N."/>
            <person name="Kawachi M."/>
        </authorList>
    </citation>
    <scope>NUCLEOTIDE SEQUENCE [LARGE SCALE GENOMIC DNA]</scope>
    <source>
        <strain evidence="3 4">NIES-35</strain>
    </source>
</reference>